<evidence type="ECO:0000256" key="1">
    <source>
        <dbReference type="ARBA" id="ARBA00022664"/>
    </source>
</evidence>
<feature type="compositionally biased region" description="Pro residues" evidence="8">
    <location>
        <begin position="1"/>
        <end position="27"/>
    </location>
</feature>
<dbReference type="FunFam" id="3.30.110.60:FF:000002">
    <property type="entry name" value="CRS2-associated factor 1, chloroplastic"/>
    <property type="match status" value="2"/>
</dbReference>
<evidence type="ECO:0000256" key="3">
    <source>
        <dbReference type="ARBA" id="ARBA00022884"/>
    </source>
</evidence>
<comment type="caution">
    <text evidence="10">The sequence shown here is derived from an EMBL/GenBank/DDBJ whole genome shotgun (WGS) entry which is preliminary data.</text>
</comment>
<feature type="compositionally biased region" description="Polar residues" evidence="8">
    <location>
        <begin position="535"/>
        <end position="560"/>
    </location>
</feature>
<feature type="compositionally biased region" description="Pro residues" evidence="8">
    <location>
        <begin position="74"/>
        <end position="89"/>
    </location>
</feature>
<reference evidence="10 11" key="1">
    <citation type="submission" date="2024-01" db="EMBL/GenBank/DDBJ databases">
        <title>Genome assemblies of Stephania.</title>
        <authorList>
            <person name="Yang L."/>
        </authorList>
    </citation>
    <scope>NUCLEOTIDE SEQUENCE [LARGE SCALE GENOMIC DNA]</scope>
    <source>
        <strain evidence="10">JXDWG</strain>
        <tissue evidence="10">Leaf</tissue>
    </source>
</reference>
<gene>
    <name evidence="10" type="ORF">Scep_024640</name>
</gene>
<proteinExistence type="predicted"/>
<evidence type="ECO:0000256" key="7">
    <source>
        <dbReference type="PROSITE-ProRule" id="PRU00626"/>
    </source>
</evidence>
<feature type="compositionally biased region" description="Polar residues" evidence="8">
    <location>
        <begin position="92"/>
        <end position="101"/>
    </location>
</feature>
<dbReference type="SMART" id="SM01103">
    <property type="entry name" value="CRS1_YhbY"/>
    <property type="match status" value="2"/>
</dbReference>
<dbReference type="GO" id="GO:0003723">
    <property type="term" value="F:RNA binding"/>
    <property type="evidence" value="ECO:0007669"/>
    <property type="project" value="UniProtKB-UniRule"/>
</dbReference>
<feature type="compositionally biased region" description="Low complexity" evidence="8">
    <location>
        <begin position="28"/>
        <end position="73"/>
    </location>
</feature>
<keyword evidence="11" id="KW-1185">Reference proteome</keyword>
<feature type="region of interest" description="Disordered" evidence="8">
    <location>
        <begin position="1"/>
        <end position="125"/>
    </location>
</feature>
<dbReference type="GO" id="GO:0000373">
    <property type="term" value="P:Group II intron splicing"/>
    <property type="evidence" value="ECO:0007669"/>
    <property type="project" value="InterPro"/>
</dbReference>
<dbReference type="InterPro" id="IPR035920">
    <property type="entry name" value="YhbY-like_sf"/>
</dbReference>
<dbReference type="PROSITE" id="PS51295">
    <property type="entry name" value="CRM"/>
    <property type="match status" value="2"/>
</dbReference>
<protein>
    <recommendedName>
        <fullName evidence="9">CRM domain-containing protein</fullName>
    </recommendedName>
</protein>
<organism evidence="10 11">
    <name type="scientific">Stephania cephalantha</name>
    <dbReference type="NCBI Taxonomy" id="152367"/>
    <lineage>
        <taxon>Eukaryota</taxon>
        <taxon>Viridiplantae</taxon>
        <taxon>Streptophyta</taxon>
        <taxon>Embryophyta</taxon>
        <taxon>Tracheophyta</taxon>
        <taxon>Spermatophyta</taxon>
        <taxon>Magnoliopsida</taxon>
        <taxon>Ranunculales</taxon>
        <taxon>Menispermaceae</taxon>
        <taxon>Menispermoideae</taxon>
        <taxon>Cissampelideae</taxon>
        <taxon>Stephania</taxon>
    </lineage>
</organism>
<evidence type="ECO:0000256" key="4">
    <source>
        <dbReference type="ARBA" id="ARBA00022946"/>
    </source>
</evidence>
<feature type="region of interest" description="Disordered" evidence="8">
    <location>
        <begin position="189"/>
        <end position="235"/>
    </location>
</feature>
<evidence type="ECO:0000313" key="10">
    <source>
        <dbReference type="EMBL" id="KAK9101210.1"/>
    </source>
</evidence>
<dbReference type="InterPro" id="IPR044599">
    <property type="entry name" value="CAF1P_plant"/>
</dbReference>
<keyword evidence="2" id="KW-0677">Repeat</keyword>
<sequence>MALKFSPPPLPIFSPKPSTPLPLPLPPTTTTTPLKSASLAGTTPTPKNTSNANAPNTKSNTNSASTGASTPSPESHPPNRTPPVTPTPTPKSIGTPSSPSRPSIPGKRSKYSKPPQKPHNYNADHPAFSRLSRVSIDGNGNPNSVNSATLVVGESGVGYRIPDAPFEFQYSYTETPKVKPLALREEGFSPFGPGTMPRPWTGRPPHPTSKKKLPEFDSFKLPPPHKKGVKPVQAPGPFLAGMGPRYAQSRAEVMGEALTDVEVKELVQGCLRAKRQLNMGRDGLTHNMLENIHAHWKRRRVCKIKCKGVCTVDMDNVCQQLEEKTGGKIIFRRGGVLFLFRGRNYNYRSRPRFPLMLWKPVTPVYPRLVKQVPEGLTYEEVKELRKRGHKLPPICKLGKNGVYSDLVKHVREAFEACELARINCQGMNGSDYRKIGAKLKDLVPCVLISFAYEHILMWRGREWKSMFPTSESGSLGLKGLETDSQIADPPSFGDSSSFGDGETSDVDACRDTHSLMMSTSGNEYSEENIGLPDSANENETSDSSIFGVDTPSSPGSEQSSLLGSFNSLVFQEQEYSCLTSDVDQSSVSDVDNAGSEVIEDVSHASDGDECSSVVDMGYHSPSVDESSALSHSLNSTIDPAVISPANPAVADMNWASSIPDRTTSIDENSSEAISCHSHSLILLSESHGAAVQDKAQASAEGTEDPVRLSVSASNCTEGIALLLKEAIDNGNAVILDDTSLDANAIYSAAVYLAKDAKPGPKFRHRPPKASKQKQRDQNQEDRNSEEVVSKFTSEKKIQKRNSRTQKLKDFKGVYSDTSPRGSLGIDELAKLLA</sequence>
<feature type="region of interest" description="Disordered" evidence="8">
    <location>
        <begin position="480"/>
        <end position="505"/>
    </location>
</feature>
<feature type="compositionally biased region" description="Basic residues" evidence="8">
    <location>
        <begin position="760"/>
        <end position="772"/>
    </location>
</feature>
<dbReference type="EMBL" id="JBBNAG010000010">
    <property type="protein sequence ID" value="KAK9101210.1"/>
    <property type="molecule type" value="Genomic_DNA"/>
</dbReference>
<feature type="domain" description="CRM" evidence="9">
    <location>
        <begin position="256"/>
        <end position="352"/>
    </location>
</feature>
<feature type="domain" description="CRM" evidence="9">
    <location>
        <begin position="374"/>
        <end position="470"/>
    </location>
</feature>
<evidence type="ECO:0000256" key="2">
    <source>
        <dbReference type="ARBA" id="ARBA00022737"/>
    </source>
</evidence>
<feature type="compositionally biased region" description="Basic and acidic residues" evidence="8">
    <location>
        <begin position="773"/>
        <end position="796"/>
    </location>
</feature>
<keyword evidence="3 7" id="KW-0694">RNA-binding</keyword>
<keyword evidence="6" id="KW-0687">Ribonucleoprotein</keyword>
<evidence type="ECO:0000256" key="6">
    <source>
        <dbReference type="ARBA" id="ARBA00023274"/>
    </source>
</evidence>
<feature type="compositionally biased region" description="Low complexity" evidence="8">
    <location>
        <begin position="488"/>
        <end position="501"/>
    </location>
</feature>
<dbReference type="PANTHER" id="PTHR46247:SF1">
    <property type="entry name" value="CRS2-ASSOCIATED FACTOR 1, CHLOROPLASTIC"/>
    <property type="match status" value="1"/>
</dbReference>
<evidence type="ECO:0000256" key="5">
    <source>
        <dbReference type="ARBA" id="ARBA00023187"/>
    </source>
</evidence>
<evidence type="ECO:0000259" key="9">
    <source>
        <dbReference type="PROSITE" id="PS51295"/>
    </source>
</evidence>
<dbReference type="GO" id="GO:1990904">
    <property type="term" value="C:ribonucleoprotein complex"/>
    <property type="evidence" value="ECO:0007669"/>
    <property type="project" value="UniProtKB-KW"/>
</dbReference>
<dbReference type="PANTHER" id="PTHR46247">
    <property type="entry name" value="CRS2-ASSOCIATED FACTOR 1, CHLOROPLASTIC"/>
    <property type="match status" value="1"/>
</dbReference>
<evidence type="ECO:0000313" key="11">
    <source>
        <dbReference type="Proteomes" id="UP001419268"/>
    </source>
</evidence>
<dbReference type="SUPFAM" id="SSF75471">
    <property type="entry name" value="YhbY-like"/>
    <property type="match status" value="2"/>
</dbReference>
<dbReference type="Gene3D" id="3.30.110.60">
    <property type="entry name" value="YhbY-like"/>
    <property type="match status" value="2"/>
</dbReference>
<keyword evidence="4" id="KW-0809">Transit peptide</keyword>
<dbReference type="GO" id="GO:0006397">
    <property type="term" value="P:mRNA processing"/>
    <property type="evidence" value="ECO:0007669"/>
    <property type="project" value="UniProtKB-KW"/>
</dbReference>
<keyword evidence="5" id="KW-0508">mRNA splicing</keyword>
<evidence type="ECO:0000256" key="8">
    <source>
        <dbReference type="SAM" id="MobiDB-lite"/>
    </source>
</evidence>
<feature type="region of interest" description="Disordered" evidence="8">
    <location>
        <begin position="757"/>
        <end position="803"/>
    </location>
</feature>
<dbReference type="Pfam" id="PF01985">
    <property type="entry name" value="CRS1_YhbY"/>
    <property type="match status" value="2"/>
</dbReference>
<name>A0AAP0EZQ4_9MAGN</name>
<accession>A0AAP0EZQ4</accession>
<dbReference type="AlphaFoldDB" id="A0AAP0EZQ4"/>
<keyword evidence="1" id="KW-0507">mRNA processing</keyword>
<feature type="region of interest" description="Disordered" evidence="8">
    <location>
        <begin position="518"/>
        <end position="560"/>
    </location>
</feature>
<dbReference type="Proteomes" id="UP001419268">
    <property type="component" value="Unassembled WGS sequence"/>
</dbReference>
<dbReference type="InterPro" id="IPR001890">
    <property type="entry name" value="RNA-binding_CRM"/>
</dbReference>